<gene>
    <name evidence="1" type="ORF">HNQ85_002282</name>
</gene>
<evidence type="ECO:0008006" key="3">
    <source>
        <dbReference type="Google" id="ProtNLM"/>
    </source>
</evidence>
<comment type="caution">
    <text evidence="1">The sequence shown here is derived from an EMBL/GenBank/DDBJ whole genome shotgun (WGS) entry which is preliminary data.</text>
</comment>
<evidence type="ECO:0000313" key="1">
    <source>
        <dbReference type="EMBL" id="MBA2871992.1"/>
    </source>
</evidence>
<dbReference type="SUPFAM" id="SSF56059">
    <property type="entry name" value="Glutathione synthetase ATP-binding domain-like"/>
    <property type="match status" value="1"/>
</dbReference>
<accession>A0A7V9Z137</accession>
<dbReference type="RefSeq" id="WP_181537794.1">
    <property type="nucleotide sequence ID" value="NZ_JACDUU010000005.1"/>
</dbReference>
<dbReference type="Proteomes" id="UP000580891">
    <property type="component" value="Unassembled WGS sequence"/>
</dbReference>
<reference evidence="1 2" key="1">
    <citation type="submission" date="2020-07" db="EMBL/GenBank/DDBJ databases">
        <title>Genomic Encyclopedia of Type Strains, Phase IV (KMG-IV): sequencing the most valuable type-strain genomes for metagenomic binning, comparative biology and taxonomic classification.</title>
        <authorList>
            <person name="Goeker M."/>
        </authorList>
    </citation>
    <scope>NUCLEOTIDE SEQUENCE [LARGE SCALE GENOMIC DNA]</scope>
    <source>
        <strain evidence="1 2">DSM 25220</strain>
    </source>
</reference>
<proteinExistence type="predicted"/>
<organism evidence="1 2">
    <name type="scientific">[Anoxybacillus] calidus</name>
    <dbReference type="NCBI Taxonomy" id="575178"/>
    <lineage>
        <taxon>Bacteria</taxon>
        <taxon>Bacillati</taxon>
        <taxon>Bacillota</taxon>
        <taxon>Bacilli</taxon>
        <taxon>Bacillales</taxon>
        <taxon>Anoxybacillaceae</taxon>
        <taxon>Paranoxybacillus</taxon>
    </lineage>
</organism>
<dbReference type="InterPro" id="IPR026838">
    <property type="entry name" value="YheC/D"/>
</dbReference>
<protein>
    <recommendedName>
        <fullName evidence="3">YheC/YheD family protein</fullName>
    </recommendedName>
</protein>
<evidence type="ECO:0000313" key="2">
    <source>
        <dbReference type="Proteomes" id="UP000580891"/>
    </source>
</evidence>
<sequence length="354" mass="40936">MISFGFLTIRKHQEHEYATEMAKRASLYGIEMYRFTPLSIDPLTEKVNGEKFSHELQSWVSCMFDIPTFIYDRCFYHSDSRSKRSKPIVQWMKKRPDLIFLGNGFSSKWELYENLRVHPILSPYTVKTWRITSVHDVIEALKSNKNIILKPETGSQGKGMYCLKQTKHSLEIESTSKDIQMIKSKAELKAWAEKHLCSQSYICQPLLPLKNKYGQPFDLRLFLQKDEHGQWKERGRGIRIGEKETFIANVSSGATIISFKEWMNQIPEPKQVLINDGIDTIVTLLPSYLDETLSPLFEIGLDIGITDEGAVWILDINSKPGRKIVLETSPHEAENLYHAPLRYCRFLSEGVEVR</sequence>
<name>A0A7V9Z137_9BACL</name>
<dbReference type="AlphaFoldDB" id="A0A7V9Z137"/>
<dbReference type="Pfam" id="PF14398">
    <property type="entry name" value="ATPgrasp_YheCD"/>
    <property type="match status" value="1"/>
</dbReference>
<keyword evidence="2" id="KW-1185">Reference proteome</keyword>
<dbReference type="EMBL" id="JACDUU010000005">
    <property type="protein sequence ID" value="MBA2871992.1"/>
    <property type="molecule type" value="Genomic_DNA"/>
</dbReference>